<accession>A0A016WWA8</accession>
<dbReference type="AlphaFoldDB" id="A0A016WWA8"/>
<dbReference type="EMBL" id="JARK01000077">
    <property type="protein sequence ID" value="EYC43891.1"/>
    <property type="molecule type" value="Genomic_DNA"/>
</dbReference>
<evidence type="ECO:0000313" key="2">
    <source>
        <dbReference type="EMBL" id="EYC43891.1"/>
    </source>
</evidence>
<organism evidence="2 3">
    <name type="scientific">Ancylostoma ceylanicum</name>
    <dbReference type="NCBI Taxonomy" id="53326"/>
    <lineage>
        <taxon>Eukaryota</taxon>
        <taxon>Metazoa</taxon>
        <taxon>Ecdysozoa</taxon>
        <taxon>Nematoda</taxon>
        <taxon>Chromadorea</taxon>
        <taxon>Rhabditida</taxon>
        <taxon>Rhabditina</taxon>
        <taxon>Rhabditomorpha</taxon>
        <taxon>Strongyloidea</taxon>
        <taxon>Ancylostomatidae</taxon>
        <taxon>Ancylostomatinae</taxon>
        <taxon>Ancylostoma</taxon>
    </lineage>
</organism>
<proteinExistence type="predicted"/>
<reference evidence="3" key="1">
    <citation type="journal article" date="2015" name="Nat. Genet.">
        <title>The genome and transcriptome of the zoonotic hookworm Ancylostoma ceylanicum identify infection-specific gene families.</title>
        <authorList>
            <person name="Schwarz E.M."/>
            <person name="Hu Y."/>
            <person name="Antoshechkin I."/>
            <person name="Miller M.M."/>
            <person name="Sternberg P.W."/>
            <person name="Aroian R.V."/>
        </authorList>
    </citation>
    <scope>NUCLEOTIDE SEQUENCE</scope>
    <source>
        <strain evidence="3">HY135</strain>
    </source>
</reference>
<comment type="caution">
    <text evidence="2">The sequence shown here is derived from an EMBL/GenBank/DDBJ whole genome shotgun (WGS) entry which is preliminary data.</text>
</comment>
<evidence type="ECO:0000256" key="1">
    <source>
        <dbReference type="SAM" id="MobiDB-lite"/>
    </source>
</evidence>
<keyword evidence="3" id="KW-1185">Reference proteome</keyword>
<gene>
    <name evidence="2" type="primary">Acey_s0477.g2164</name>
    <name evidence="2" type="ORF">Y032_0477g2164</name>
</gene>
<sequence>MLHILLQYNSLDSRVPRERSGLSVTPTQPHRGVEARSNTPLAGVNRMPGRKDRLRLCAMSVQSPPKIDWRI</sequence>
<evidence type="ECO:0000313" key="3">
    <source>
        <dbReference type="Proteomes" id="UP000024635"/>
    </source>
</evidence>
<name>A0A016WWA8_9BILA</name>
<dbReference type="Proteomes" id="UP000024635">
    <property type="component" value="Unassembled WGS sequence"/>
</dbReference>
<protein>
    <submittedName>
        <fullName evidence="2">Uncharacterized protein</fullName>
    </submittedName>
</protein>
<feature type="region of interest" description="Disordered" evidence="1">
    <location>
        <begin position="17"/>
        <end position="47"/>
    </location>
</feature>